<gene>
    <name evidence="8" type="ORF">BZG36_01592</name>
</gene>
<feature type="binding site" evidence="6">
    <location>
        <position position="163"/>
    </location>
    <ligand>
        <name>Zn(2+)</name>
        <dbReference type="ChEBI" id="CHEBI:29105"/>
    </ligand>
</feature>
<dbReference type="PANTHER" id="PTHR20855:SF52">
    <property type="entry name" value="ADIPONECTIN RECEPTOR PROTEIN"/>
    <property type="match status" value="1"/>
</dbReference>
<feature type="transmembrane region" description="Helical" evidence="7">
    <location>
        <begin position="270"/>
        <end position="291"/>
    </location>
</feature>
<evidence type="ECO:0000313" key="8">
    <source>
        <dbReference type="EMBL" id="OZJ05335.1"/>
    </source>
</evidence>
<name>A0A261Y3Z7_9FUNG</name>
<dbReference type="OrthoDB" id="529367at2759"/>
<feature type="transmembrane region" description="Helical" evidence="7">
    <location>
        <begin position="85"/>
        <end position="106"/>
    </location>
</feature>
<comment type="subcellular location">
    <subcellularLocation>
        <location evidence="1">Membrane</location>
        <topology evidence="1">Multi-pass membrane protein</topology>
    </subcellularLocation>
</comment>
<feature type="transmembrane region" description="Helical" evidence="7">
    <location>
        <begin position="208"/>
        <end position="230"/>
    </location>
</feature>
<dbReference type="AlphaFoldDB" id="A0A261Y3Z7"/>
<dbReference type="InterPro" id="IPR004254">
    <property type="entry name" value="AdipoR/HlyIII-related"/>
</dbReference>
<feature type="transmembrane region" description="Helical" evidence="7">
    <location>
        <begin position="311"/>
        <end position="330"/>
    </location>
</feature>
<feature type="transmembrane region" description="Helical" evidence="7">
    <location>
        <begin position="181"/>
        <end position="201"/>
    </location>
</feature>
<evidence type="ECO:0000256" key="6">
    <source>
        <dbReference type="PIRSR" id="PIRSR604254-1"/>
    </source>
</evidence>
<dbReference type="Proteomes" id="UP000242875">
    <property type="component" value="Unassembled WGS sequence"/>
</dbReference>
<protein>
    <submittedName>
        <fullName evidence="8">Uncharacterized protein</fullName>
    </submittedName>
</protein>
<evidence type="ECO:0000256" key="7">
    <source>
        <dbReference type="SAM" id="Phobius"/>
    </source>
</evidence>
<comment type="caution">
    <text evidence="8">The sequence shown here is derived from an EMBL/GenBank/DDBJ whole genome shotgun (WGS) entry which is preliminary data.</text>
</comment>
<evidence type="ECO:0000256" key="5">
    <source>
        <dbReference type="ARBA" id="ARBA00023136"/>
    </source>
</evidence>
<feature type="binding site" evidence="6">
    <location>
        <position position="313"/>
    </location>
    <ligand>
        <name>Zn(2+)</name>
        <dbReference type="ChEBI" id="CHEBI:29105"/>
    </ligand>
</feature>
<dbReference type="GO" id="GO:0016020">
    <property type="term" value="C:membrane"/>
    <property type="evidence" value="ECO:0007669"/>
    <property type="project" value="UniProtKB-SubCell"/>
</dbReference>
<feature type="transmembrane region" description="Helical" evidence="7">
    <location>
        <begin position="143"/>
        <end position="161"/>
    </location>
</feature>
<dbReference type="Pfam" id="PF03006">
    <property type="entry name" value="HlyIII"/>
    <property type="match status" value="1"/>
</dbReference>
<keyword evidence="3 7" id="KW-0812">Transmembrane</keyword>
<dbReference type="PANTHER" id="PTHR20855">
    <property type="entry name" value="ADIPOR/PROGESTIN RECEPTOR-RELATED"/>
    <property type="match status" value="1"/>
</dbReference>
<proteinExistence type="inferred from homology"/>
<comment type="similarity">
    <text evidence="2">Belongs to the ADIPOR family.</text>
</comment>
<keyword evidence="9" id="KW-1185">Reference proteome</keyword>
<organism evidence="8 9">
    <name type="scientific">Bifiguratus adelaidae</name>
    <dbReference type="NCBI Taxonomy" id="1938954"/>
    <lineage>
        <taxon>Eukaryota</taxon>
        <taxon>Fungi</taxon>
        <taxon>Fungi incertae sedis</taxon>
        <taxon>Mucoromycota</taxon>
        <taxon>Mucoromycotina</taxon>
        <taxon>Endogonomycetes</taxon>
        <taxon>Endogonales</taxon>
        <taxon>Endogonales incertae sedis</taxon>
        <taxon>Bifiguratus</taxon>
    </lineage>
</organism>
<keyword evidence="4 7" id="KW-1133">Transmembrane helix</keyword>
<evidence type="ECO:0000313" key="9">
    <source>
        <dbReference type="Proteomes" id="UP000242875"/>
    </source>
</evidence>
<dbReference type="GO" id="GO:0046872">
    <property type="term" value="F:metal ion binding"/>
    <property type="evidence" value="ECO:0007669"/>
    <property type="project" value="UniProtKB-KW"/>
</dbReference>
<evidence type="ECO:0000256" key="3">
    <source>
        <dbReference type="ARBA" id="ARBA00022692"/>
    </source>
</evidence>
<keyword evidence="6" id="KW-0479">Metal-binding</keyword>
<keyword evidence="5 7" id="KW-0472">Membrane</keyword>
<sequence>MARDTVYRRKTPTGAVNAVKDMVKDKGIGPRSAYPLMSFKELPEWMQDSRYIRTGYRQETRSYWECAKTVFGQPHNESVNIWSHLIGFIIFAVFCLQTTLAASSLFDIVPTALFSTPPRILSAPLIFGLGAKATLPITIEDLVVFYAFLLGGMACLGLSASYHCFHCHSEPVSAAWNRCDYAGIVLLITGSFYPAAYYGFYCHRVWQGVYIFGITGIGLATLCTVTLKRFRTPAFRWIRTGLFLAMGLSGIIPVLHGVFLYGFDGAEKAFSFYYITSHGALYVIGALIYGFRVPEKWYPGHFDIWFSSHQIFHWCVLAAALIHYRGVILAMGHWHMPENSCSLGGGVE</sequence>
<reference evidence="8 9" key="1">
    <citation type="journal article" date="2017" name="Mycologia">
        <title>Bifiguratus adelaidae, gen. et sp. nov., a new member of Mucoromycotina in endophytic and soil-dwelling habitats.</title>
        <authorList>
            <person name="Torres-Cruz T.J."/>
            <person name="Billingsley Tobias T.L."/>
            <person name="Almatruk M."/>
            <person name="Hesse C."/>
            <person name="Kuske C.R."/>
            <person name="Desiro A."/>
            <person name="Benucci G.M."/>
            <person name="Bonito G."/>
            <person name="Stajich J.E."/>
            <person name="Dunlap C."/>
            <person name="Arnold A.E."/>
            <person name="Porras-Alfaro A."/>
        </authorList>
    </citation>
    <scope>NUCLEOTIDE SEQUENCE [LARGE SCALE GENOMIC DNA]</scope>
    <source>
        <strain evidence="8 9">AZ0501</strain>
    </source>
</reference>
<evidence type="ECO:0000256" key="2">
    <source>
        <dbReference type="ARBA" id="ARBA00007018"/>
    </source>
</evidence>
<dbReference type="EMBL" id="MVBO01000017">
    <property type="protein sequence ID" value="OZJ05335.1"/>
    <property type="molecule type" value="Genomic_DNA"/>
</dbReference>
<accession>A0A261Y3Z7</accession>
<feature type="transmembrane region" description="Helical" evidence="7">
    <location>
        <begin position="242"/>
        <end position="263"/>
    </location>
</feature>
<dbReference type="GO" id="GO:0038023">
    <property type="term" value="F:signaling receptor activity"/>
    <property type="evidence" value="ECO:0007669"/>
    <property type="project" value="TreeGrafter"/>
</dbReference>
<keyword evidence="6" id="KW-0862">Zinc</keyword>
<feature type="binding site" evidence="6">
    <location>
        <position position="309"/>
    </location>
    <ligand>
        <name>Zn(2+)</name>
        <dbReference type="ChEBI" id="CHEBI:29105"/>
    </ligand>
</feature>
<evidence type="ECO:0000256" key="4">
    <source>
        <dbReference type="ARBA" id="ARBA00022989"/>
    </source>
</evidence>
<evidence type="ECO:0000256" key="1">
    <source>
        <dbReference type="ARBA" id="ARBA00004141"/>
    </source>
</evidence>